<dbReference type="HAMAP" id="MF_00022">
    <property type="entry name" value="Glu_tRNA_synth_type1"/>
    <property type="match status" value="1"/>
</dbReference>
<dbReference type="SUPFAM" id="SSF48163">
    <property type="entry name" value="An anticodon-binding domain of class I aminoacyl-tRNA synthetases"/>
    <property type="match status" value="1"/>
</dbReference>
<evidence type="ECO:0000256" key="2">
    <source>
        <dbReference type="ARBA" id="ARBA00022490"/>
    </source>
</evidence>
<dbReference type="InterPro" id="IPR020751">
    <property type="entry name" value="aa-tRNA-synth_I_codon-bd_sub2"/>
</dbReference>
<keyword evidence="6 8" id="KW-0648">Protein biosynthesis</keyword>
<feature type="short sequence motif" description="'HIGH' region" evidence="8">
    <location>
        <begin position="22"/>
        <end position="32"/>
    </location>
</feature>
<dbReference type="InterPro" id="IPR020061">
    <property type="entry name" value="Glu_tRNA_lig_a-bdl"/>
</dbReference>
<reference evidence="12" key="1">
    <citation type="journal article" date="2019" name="Int. J. Syst. Evol. Microbiol.">
        <title>The Global Catalogue of Microorganisms (GCM) 10K type strain sequencing project: providing services to taxonomists for standard genome sequencing and annotation.</title>
        <authorList>
            <consortium name="The Broad Institute Genomics Platform"/>
            <consortium name="The Broad Institute Genome Sequencing Center for Infectious Disease"/>
            <person name="Wu L."/>
            <person name="Ma J."/>
        </authorList>
    </citation>
    <scope>NUCLEOTIDE SEQUENCE [LARGE SCALE GENOMIC DNA]</scope>
    <source>
        <strain evidence="12">TISTR 1511</strain>
    </source>
</reference>
<dbReference type="Gene3D" id="3.90.800.10">
    <property type="entry name" value="Glutamyl-tRNA Synthetase, Domain 3"/>
    <property type="match status" value="1"/>
</dbReference>
<comment type="function">
    <text evidence="8">Catalyzes the attachment of glutamate to tRNA(Glu) in a two-step reaction: glutamate is first activated by ATP to form Glu-AMP and then transferred to the acceptor end of tRNA(Glu).</text>
</comment>
<evidence type="ECO:0000256" key="5">
    <source>
        <dbReference type="ARBA" id="ARBA00022840"/>
    </source>
</evidence>
<dbReference type="PANTHER" id="PTHR43311">
    <property type="entry name" value="GLUTAMATE--TRNA LIGASE"/>
    <property type="match status" value="1"/>
</dbReference>
<dbReference type="InterPro" id="IPR045462">
    <property type="entry name" value="aa-tRNA-synth_I_cd-bd"/>
</dbReference>
<comment type="caution">
    <text evidence="8">Lacks conserved residue(s) required for the propagation of feature annotation.</text>
</comment>
<sequence length="502" mass="55557">MTASTAPFASATGSDIRVRFCPSPTGTPHVGLIRTALFNWAYAKHVGGTMVFRIEDTDAERDSEESFEMILEALGWLGIDWSEGVGVGGPHEPYRQSQRGDIYAEVIEKLKDGGFLYESFATAEEIEARNIANGRDPRQGYDNFERDLTDEQKAAYRAEGRIPSLRLRVPDTDLSFDDLVRGEITFKAGSFPDFVVVRPNGKPLYTLVNPVDDALMGITHVLRGEDLLSSTPRQIALYHALIEVGVAEFIPQFGHLPYVMGEGNKKLSKRDPESNLFHHRDRGFLPEGLLNYLSLLGWSIAADRDVFTIDEMTAAFDVADVNPNPARFDLKKAEAINGEHMRRLDPETFTQRMVPYLVEFFAGGTPTDAQLETLRQATPLVQERMQLLGEAPGMLGFLFTATDDLEYAEDALKTLKDGAGATLDATTAALEPLTDWTTAAIEEAMRAKLLDELELKPRLAFGPGRVAISGRRVSPPLFESMELLGKTETLARLAKLRAITTK</sequence>
<dbReference type="InterPro" id="IPR004527">
    <property type="entry name" value="Glu-tRNA-ligase_bac/mito"/>
</dbReference>
<evidence type="ECO:0000313" key="12">
    <source>
        <dbReference type="Proteomes" id="UP001597453"/>
    </source>
</evidence>
<feature type="binding site" evidence="8">
    <location>
        <position position="269"/>
    </location>
    <ligand>
        <name>ATP</name>
        <dbReference type="ChEBI" id="CHEBI:30616"/>
    </ligand>
</feature>
<evidence type="ECO:0000256" key="4">
    <source>
        <dbReference type="ARBA" id="ARBA00022741"/>
    </source>
</evidence>
<accession>A0ABW5RIU5</accession>
<feature type="short sequence motif" description="'KMSKS' region" evidence="8">
    <location>
        <begin position="266"/>
        <end position="270"/>
    </location>
</feature>
<dbReference type="Pfam" id="PF19269">
    <property type="entry name" value="Anticodon_2"/>
    <property type="match status" value="1"/>
</dbReference>
<name>A0ABW5RIU5_9MICO</name>
<comment type="subcellular location">
    <subcellularLocation>
        <location evidence="8">Cytoplasm</location>
    </subcellularLocation>
</comment>
<dbReference type="Pfam" id="PF00749">
    <property type="entry name" value="tRNA-synt_1c"/>
    <property type="match status" value="1"/>
</dbReference>
<dbReference type="CDD" id="cd00808">
    <property type="entry name" value="GluRS_core"/>
    <property type="match status" value="1"/>
</dbReference>
<dbReference type="PANTHER" id="PTHR43311:SF2">
    <property type="entry name" value="GLUTAMATE--TRNA LIGASE, MITOCHONDRIAL-RELATED"/>
    <property type="match status" value="1"/>
</dbReference>
<dbReference type="GO" id="GO:0004818">
    <property type="term" value="F:glutamate-tRNA ligase activity"/>
    <property type="evidence" value="ECO:0007669"/>
    <property type="project" value="UniProtKB-EC"/>
</dbReference>
<comment type="catalytic activity">
    <reaction evidence="8">
        <text>tRNA(Glu) + L-glutamate + ATP = L-glutamyl-tRNA(Glu) + AMP + diphosphate</text>
        <dbReference type="Rhea" id="RHEA:23540"/>
        <dbReference type="Rhea" id="RHEA-COMP:9663"/>
        <dbReference type="Rhea" id="RHEA-COMP:9680"/>
        <dbReference type="ChEBI" id="CHEBI:29985"/>
        <dbReference type="ChEBI" id="CHEBI:30616"/>
        <dbReference type="ChEBI" id="CHEBI:33019"/>
        <dbReference type="ChEBI" id="CHEBI:78442"/>
        <dbReference type="ChEBI" id="CHEBI:78520"/>
        <dbReference type="ChEBI" id="CHEBI:456215"/>
        <dbReference type="EC" id="6.1.1.17"/>
    </reaction>
</comment>
<dbReference type="InterPro" id="IPR000924">
    <property type="entry name" value="Glu/Gln-tRNA-synth"/>
</dbReference>
<keyword evidence="7 8" id="KW-0030">Aminoacyl-tRNA synthetase</keyword>
<dbReference type="NCBIfam" id="TIGR00464">
    <property type="entry name" value="gltX_bact"/>
    <property type="match status" value="1"/>
</dbReference>
<dbReference type="EMBL" id="JBHUNF010000003">
    <property type="protein sequence ID" value="MFD2674675.1"/>
    <property type="molecule type" value="Genomic_DNA"/>
</dbReference>
<comment type="similarity">
    <text evidence="1 8">Belongs to the class-I aminoacyl-tRNA synthetase family. Glutamate--tRNA ligase type 1 subfamily.</text>
</comment>
<evidence type="ECO:0000256" key="6">
    <source>
        <dbReference type="ARBA" id="ARBA00022917"/>
    </source>
</evidence>
<dbReference type="InterPro" id="IPR014729">
    <property type="entry name" value="Rossmann-like_a/b/a_fold"/>
</dbReference>
<proteinExistence type="inferred from homology"/>
<dbReference type="Gene3D" id="1.10.10.350">
    <property type="match status" value="1"/>
</dbReference>
<organism evidence="11 12">
    <name type="scientific">Gulosibacter bifidus</name>
    <dbReference type="NCBI Taxonomy" id="272239"/>
    <lineage>
        <taxon>Bacteria</taxon>
        <taxon>Bacillati</taxon>
        <taxon>Actinomycetota</taxon>
        <taxon>Actinomycetes</taxon>
        <taxon>Micrococcales</taxon>
        <taxon>Microbacteriaceae</taxon>
        <taxon>Gulosibacter</taxon>
    </lineage>
</organism>
<dbReference type="RefSeq" id="WP_066056350.1">
    <property type="nucleotide sequence ID" value="NZ_JBHUNF010000003.1"/>
</dbReference>
<dbReference type="SUPFAM" id="SSF52374">
    <property type="entry name" value="Nucleotidylyl transferase"/>
    <property type="match status" value="1"/>
</dbReference>
<dbReference type="Gene3D" id="1.10.1160.10">
    <property type="entry name" value="Glutamyl-trna Synthetase, Domain 2"/>
    <property type="match status" value="1"/>
</dbReference>
<dbReference type="InterPro" id="IPR020752">
    <property type="entry name" value="Glu-tRNA-synth_I_codon-bd_sub1"/>
</dbReference>
<comment type="subunit">
    <text evidence="8">Monomer.</text>
</comment>
<evidence type="ECO:0000256" key="3">
    <source>
        <dbReference type="ARBA" id="ARBA00022598"/>
    </source>
</evidence>
<dbReference type="EC" id="6.1.1.17" evidence="8"/>
<keyword evidence="2 8" id="KW-0963">Cytoplasm</keyword>
<protein>
    <recommendedName>
        <fullName evidence="8">Glutamate--tRNA ligase</fullName>
        <ecNumber evidence="8">6.1.1.17</ecNumber>
    </recommendedName>
    <alternativeName>
        <fullName evidence="8">Glutamyl-tRNA synthetase</fullName>
        <shortName evidence="8">GluRS</shortName>
    </alternativeName>
</protein>
<dbReference type="InterPro" id="IPR008925">
    <property type="entry name" value="aa_tRNA-synth_I_cd-bd_sf"/>
</dbReference>
<dbReference type="Gene3D" id="1.10.8.70">
    <property type="entry name" value="Glutamate-tRNA synthetase, class I, anticodon-binding domain 1"/>
    <property type="match status" value="1"/>
</dbReference>
<feature type="domain" description="Glutamyl/glutaminyl-tRNA synthetase class Ib catalytic" evidence="9">
    <location>
        <begin position="16"/>
        <end position="332"/>
    </location>
</feature>
<comment type="caution">
    <text evidence="11">The sequence shown here is derived from an EMBL/GenBank/DDBJ whole genome shotgun (WGS) entry which is preliminary data.</text>
</comment>
<gene>
    <name evidence="8 11" type="primary">gltX</name>
    <name evidence="11" type="ORF">ACFSUQ_05080</name>
</gene>
<evidence type="ECO:0000256" key="8">
    <source>
        <dbReference type="HAMAP-Rule" id="MF_00022"/>
    </source>
</evidence>
<dbReference type="PRINTS" id="PR00987">
    <property type="entry name" value="TRNASYNTHGLU"/>
</dbReference>
<keyword evidence="4 8" id="KW-0547">Nucleotide-binding</keyword>
<dbReference type="InterPro" id="IPR020058">
    <property type="entry name" value="Glu/Gln-tRNA-synth_Ib_cat-dom"/>
</dbReference>
<keyword evidence="3 8" id="KW-0436">Ligase</keyword>
<feature type="domain" description="Aminoacyl-tRNA synthetase class I anticodon-binding" evidence="10">
    <location>
        <begin position="349"/>
        <end position="495"/>
    </location>
</feature>
<evidence type="ECO:0000259" key="9">
    <source>
        <dbReference type="Pfam" id="PF00749"/>
    </source>
</evidence>
<evidence type="ECO:0000259" key="10">
    <source>
        <dbReference type="Pfam" id="PF19269"/>
    </source>
</evidence>
<evidence type="ECO:0000256" key="7">
    <source>
        <dbReference type="ARBA" id="ARBA00023146"/>
    </source>
</evidence>
<evidence type="ECO:0000256" key="1">
    <source>
        <dbReference type="ARBA" id="ARBA00007894"/>
    </source>
</evidence>
<keyword evidence="12" id="KW-1185">Reference proteome</keyword>
<dbReference type="Proteomes" id="UP001597453">
    <property type="component" value="Unassembled WGS sequence"/>
</dbReference>
<evidence type="ECO:0000313" key="11">
    <source>
        <dbReference type="EMBL" id="MFD2674675.1"/>
    </source>
</evidence>
<dbReference type="InterPro" id="IPR033910">
    <property type="entry name" value="GluRS_core"/>
</dbReference>
<dbReference type="Gene3D" id="3.40.50.620">
    <property type="entry name" value="HUPs"/>
    <property type="match status" value="1"/>
</dbReference>
<dbReference type="InterPro" id="IPR049940">
    <property type="entry name" value="GluQ/Sye"/>
</dbReference>
<keyword evidence="5 8" id="KW-0067">ATP-binding</keyword>